<dbReference type="OrthoDB" id="5227681at2759"/>
<feature type="domain" description="PX" evidence="16">
    <location>
        <begin position="91"/>
        <end position="215"/>
    </location>
</feature>
<evidence type="ECO:0000256" key="14">
    <source>
        <dbReference type="ARBA" id="ARBA00025533"/>
    </source>
</evidence>
<dbReference type="GO" id="GO:0051246">
    <property type="term" value="P:regulation of protein metabolic process"/>
    <property type="evidence" value="ECO:0007669"/>
    <property type="project" value="UniProtKB-ARBA"/>
</dbReference>
<protein>
    <recommendedName>
        <fullName evidence="5">Sorting nexin-3</fullName>
    </recommendedName>
</protein>
<dbReference type="PANTHER" id="PTHR45963">
    <property type="entry name" value="RE52028P"/>
    <property type="match status" value="1"/>
</dbReference>
<sequence>MGYRITTAIISVKIPVVVPAYNLLCTAAETPDPSYLLHFEALIANWQQSLTNRPHFPNMMDGTTEGPPQDATRRLQPKKQTLDDAYAAPANFLEIDVLNPITHGVARKRYTDYEVRLRTNLPVFKLKDSSVRRRYSDFEWLRNELERDSKIVVPPLPGKAWKRQLPLRGDDGIYDEEFIEDRRKGLESFINKVAGHPLAQNERCLHMFLQDPTIDRNYVPGKIRNT</sequence>
<dbReference type="Proteomes" id="UP000887013">
    <property type="component" value="Unassembled WGS sequence"/>
</dbReference>
<dbReference type="FunFam" id="3.30.1520.10:FF:000002">
    <property type="entry name" value="Sorting nexin 12"/>
    <property type="match status" value="1"/>
</dbReference>
<dbReference type="GO" id="GO:0034499">
    <property type="term" value="P:late endosome to Golgi transport"/>
    <property type="evidence" value="ECO:0007669"/>
    <property type="project" value="TreeGrafter"/>
</dbReference>
<keyword evidence="12" id="KW-0446">Lipid-binding</keyword>
<dbReference type="PROSITE" id="PS50195">
    <property type="entry name" value="PX"/>
    <property type="match status" value="1"/>
</dbReference>
<dbReference type="GO" id="GO:0032456">
    <property type="term" value="P:endocytic recycling"/>
    <property type="evidence" value="ECO:0007669"/>
    <property type="project" value="TreeGrafter"/>
</dbReference>
<keyword evidence="18" id="KW-1185">Reference proteome</keyword>
<reference evidence="17" key="1">
    <citation type="submission" date="2020-08" db="EMBL/GenBank/DDBJ databases">
        <title>Multicomponent nature underlies the extraordinary mechanical properties of spider dragline silk.</title>
        <authorList>
            <person name="Kono N."/>
            <person name="Nakamura H."/>
            <person name="Mori M."/>
            <person name="Yoshida Y."/>
            <person name="Ohtoshi R."/>
            <person name="Malay A.D."/>
            <person name="Moran D.A.P."/>
            <person name="Tomita M."/>
            <person name="Numata K."/>
            <person name="Arakawa K."/>
        </authorList>
    </citation>
    <scope>NUCLEOTIDE SEQUENCE</scope>
</reference>
<keyword evidence="7" id="KW-0963">Cytoplasm</keyword>
<dbReference type="GO" id="GO:0000139">
    <property type="term" value="C:Golgi membrane"/>
    <property type="evidence" value="ECO:0007669"/>
    <property type="project" value="UniProtKB-SubCell"/>
</dbReference>
<evidence type="ECO:0000256" key="6">
    <source>
        <dbReference type="ARBA" id="ARBA00022448"/>
    </source>
</evidence>
<evidence type="ECO:0000256" key="7">
    <source>
        <dbReference type="ARBA" id="ARBA00022490"/>
    </source>
</evidence>
<evidence type="ECO:0000256" key="4">
    <source>
        <dbReference type="ARBA" id="ARBA00010883"/>
    </source>
</evidence>
<keyword evidence="9" id="KW-0653">Protein transport</keyword>
<dbReference type="GO" id="GO:0015031">
    <property type="term" value="P:protein transport"/>
    <property type="evidence" value="ECO:0007669"/>
    <property type="project" value="UniProtKB-KW"/>
</dbReference>
<dbReference type="AlphaFoldDB" id="A0A8X6MUL4"/>
<feature type="region of interest" description="Disordered" evidence="15">
    <location>
        <begin position="55"/>
        <end position="74"/>
    </location>
</feature>
<evidence type="ECO:0000256" key="13">
    <source>
        <dbReference type="ARBA" id="ARBA00023136"/>
    </source>
</evidence>
<evidence type="ECO:0000259" key="16">
    <source>
        <dbReference type="PROSITE" id="PS50195"/>
    </source>
</evidence>
<dbReference type="InterPro" id="IPR001683">
    <property type="entry name" value="PX_dom"/>
</dbReference>
<dbReference type="GO" id="GO:0032266">
    <property type="term" value="F:phosphatidylinositol-3-phosphate binding"/>
    <property type="evidence" value="ECO:0007669"/>
    <property type="project" value="TreeGrafter"/>
</dbReference>
<keyword evidence="10" id="KW-0007">Acetylation</keyword>
<dbReference type="GO" id="GO:0031901">
    <property type="term" value="C:early endosome membrane"/>
    <property type="evidence" value="ECO:0007669"/>
    <property type="project" value="TreeGrafter"/>
</dbReference>
<dbReference type="PANTHER" id="PTHR45963:SF2">
    <property type="entry name" value="RE52028P"/>
    <property type="match status" value="1"/>
</dbReference>
<evidence type="ECO:0000256" key="2">
    <source>
        <dbReference type="ARBA" id="ARBA00004255"/>
    </source>
</evidence>
<dbReference type="SUPFAM" id="SSF64268">
    <property type="entry name" value="PX domain"/>
    <property type="match status" value="1"/>
</dbReference>
<dbReference type="CDD" id="cd06894">
    <property type="entry name" value="PX_SNX3_like"/>
    <property type="match status" value="1"/>
</dbReference>
<dbReference type="InterPro" id="IPR036871">
    <property type="entry name" value="PX_dom_sf"/>
</dbReference>
<evidence type="ECO:0000256" key="5">
    <source>
        <dbReference type="ARBA" id="ARBA00020436"/>
    </source>
</evidence>
<keyword evidence="8" id="KW-0597">Phosphoprotein</keyword>
<keyword evidence="6" id="KW-0813">Transport</keyword>
<dbReference type="InterPro" id="IPR051074">
    <property type="entry name" value="Sorting_Nexin"/>
</dbReference>
<gene>
    <name evidence="17" type="primary">SNX12</name>
    <name evidence="17" type="ORF">NPIL_457971</name>
</gene>
<evidence type="ECO:0000256" key="15">
    <source>
        <dbReference type="SAM" id="MobiDB-lite"/>
    </source>
</evidence>
<comment type="subcellular location">
    <subcellularLocation>
        <location evidence="3">Cytoplasm</location>
    </subcellularLocation>
    <subcellularLocation>
        <location evidence="2">Golgi apparatus membrane</location>
        <topology evidence="2">Peripheral membrane protein</topology>
        <orientation evidence="2">Cytoplasmic side</orientation>
    </subcellularLocation>
    <subcellularLocation>
        <location evidence="1">Prevacuolar compartment membrane</location>
        <topology evidence="1">Peripheral membrane protein</topology>
        <orientation evidence="1">Cytoplasmic side</orientation>
    </subcellularLocation>
</comment>
<evidence type="ECO:0000256" key="1">
    <source>
        <dbReference type="ARBA" id="ARBA00004179"/>
    </source>
</evidence>
<evidence type="ECO:0000313" key="17">
    <source>
        <dbReference type="EMBL" id="GFS78710.1"/>
    </source>
</evidence>
<dbReference type="GO" id="GO:0030904">
    <property type="term" value="C:retromer complex"/>
    <property type="evidence" value="ECO:0007669"/>
    <property type="project" value="TreeGrafter"/>
</dbReference>
<name>A0A8X6MUL4_NEPPI</name>
<accession>A0A8X6MUL4</accession>
<evidence type="ECO:0000256" key="9">
    <source>
        <dbReference type="ARBA" id="ARBA00022927"/>
    </source>
</evidence>
<keyword evidence="11" id="KW-0333">Golgi apparatus</keyword>
<dbReference type="Gene3D" id="3.30.1520.10">
    <property type="entry name" value="Phox-like domain"/>
    <property type="match status" value="1"/>
</dbReference>
<keyword evidence="13" id="KW-0472">Membrane</keyword>
<evidence type="ECO:0000256" key="3">
    <source>
        <dbReference type="ARBA" id="ARBA00004496"/>
    </source>
</evidence>
<evidence type="ECO:0000256" key="12">
    <source>
        <dbReference type="ARBA" id="ARBA00023121"/>
    </source>
</evidence>
<evidence type="ECO:0000256" key="10">
    <source>
        <dbReference type="ARBA" id="ARBA00022990"/>
    </source>
</evidence>
<comment type="function">
    <text evidence="14">Required for retention of late Golgi membrane proteins. Component of the retrieval machinery that functions by direct interaction with the cytosolic tails of certain TGN membrane proteins during the sorting/budding process at the prevacuolar compartment. Binds phosphatidylinositol 3-phosphate (PtdIns(P3)).</text>
</comment>
<organism evidence="17 18">
    <name type="scientific">Nephila pilipes</name>
    <name type="common">Giant wood spider</name>
    <name type="synonym">Nephila maculata</name>
    <dbReference type="NCBI Taxonomy" id="299642"/>
    <lineage>
        <taxon>Eukaryota</taxon>
        <taxon>Metazoa</taxon>
        <taxon>Ecdysozoa</taxon>
        <taxon>Arthropoda</taxon>
        <taxon>Chelicerata</taxon>
        <taxon>Arachnida</taxon>
        <taxon>Araneae</taxon>
        <taxon>Araneomorphae</taxon>
        <taxon>Entelegynae</taxon>
        <taxon>Araneoidea</taxon>
        <taxon>Nephilidae</taxon>
        <taxon>Nephila</taxon>
    </lineage>
</organism>
<comment type="similarity">
    <text evidence="4">Belongs to the sorting nexin family.</text>
</comment>
<dbReference type="EMBL" id="BMAW01051124">
    <property type="protein sequence ID" value="GFS78710.1"/>
    <property type="molecule type" value="Genomic_DNA"/>
</dbReference>
<dbReference type="Pfam" id="PF00787">
    <property type="entry name" value="PX"/>
    <property type="match status" value="1"/>
</dbReference>
<comment type="caution">
    <text evidence="17">The sequence shown here is derived from an EMBL/GenBank/DDBJ whole genome shotgun (WGS) entry which is preliminary data.</text>
</comment>
<evidence type="ECO:0000256" key="8">
    <source>
        <dbReference type="ARBA" id="ARBA00022553"/>
    </source>
</evidence>
<evidence type="ECO:0000313" key="18">
    <source>
        <dbReference type="Proteomes" id="UP000887013"/>
    </source>
</evidence>
<evidence type="ECO:0000256" key="11">
    <source>
        <dbReference type="ARBA" id="ARBA00023034"/>
    </source>
</evidence>
<proteinExistence type="inferred from homology"/>
<dbReference type="SMART" id="SM00312">
    <property type="entry name" value="PX"/>
    <property type="match status" value="1"/>
</dbReference>